<reference evidence="2 3" key="1">
    <citation type="submission" date="2018-08" db="EMBL/GenBank/DDBJ databases">
        <authorList>
            <person name="Laetsch R D."/>
            <person name="Stevens L."/>
            <person name="Kumar S."/>
            <person name="Blaxter L. M."/>
        </authorList>
    </citation>
    <scope>NUCLEOTIDE SEQUENCE [LARGE SCALE GENOMIC DNA]</scope>
</reference>
<keyword evidence="3" id="KW-1185">Reference proteome</keyword>
<name>A0A498T1J5_ACAVI</name>
<feature type="non-terminal residue" evidence="2">
    <location>
        <position position="74"/>
    </location>
</feature>
<sequence length="74" mass="8148">MIVNSKIFQEGDIGGDNGNGGGEDTLSGSENSKRCKREGEYKSLEKIPLPSLYRQDETTAFTTAVSSQRENYIE</sequence>
<feature type="region of interest" description="Disordered" evidence="1">
    <location>
        <begin position="1"/>
        <end position="40"/>
    </location>
</feature>
<protein>
    <submittedName>
        <fullName evidence="2">Uncharacterized protein</fullName>
    </submittedName>
</protein>
<proteinExistence type="predicted"/>
<feature type="compositionally biased region" description="Gly residues" evidence="1">
    <location>
        <begin position="12"/>
        <end position="23"/>
    </location>
</feature>
<dbReference type="Proteomes" id="UP000276991">
    <property type="component" value="Unassembled WGS sequence"/>
</dbReference>
<dbReference type="EMBL" id="UPTC01006785">
    <property type="protein sequence ID" value="VBB35605.1"/>
    <property type="molecule type" value="Genomic_DNA"/>
</dbReference>
<accession>A0A498T1J5</accession>
<organism evidence="2 3">
    <name type="scientific">Acanthocheilonema viteae</name>
    <name type="common">Filarial nematode worm</name>
    <name type="synonym">Dipetalonema viteae</name>
    <dbReference type="NCBI Taxonomy" id="6277"/>
    <lineage>
        <taxon>Eukaryota</taxon>
        <taxon>Metazoa</taxon>
        <taxon>Ecdysozoa</taxon>
        <taxon>Nematoda</taxon>
        <taxon>Chromadorea</taxon>
        <taxon>Rhabditida</taxon>
        <taxon>Spirurina</taxon>
        <taxon>Spiruromorpha</taxon>
        <taxon>Filarioidea</taxon>
        <taxon>Onchocercidae</taxon>
        <taxon>Acanthocheilonema</taxon>
    </lineage>
</organism>
<gene>
    <name evidence="2" type="ORF">NAV_LOCUS10396</name>
</gene>
<evidence type="ECO:0000313" key="3">
    <source>
        <dbReference type="Proteomes" id="UP000276991"/>
    </source>
</evidence>
<dbReference type="AlphaFoldDB" id="A0A498T1J5"/>
<evidence type="ECO:0000313" key="2">
    <source>
        <dbReference type="EMBL" id="VBB35605.1"/>
    </source>
</evidence>
<feature type="compositionally biased region" description="Basic and acidic residues" evidence="1">
    <location>
        <begin position="31"/>
        <end position="40"/>
    </location>
</feature>
<dbReference type="OrthoDB" id="5850352at2759"/>
<evidence type="ECO:0000256" key="1">
    <source>
        <dbReference type="SAM" id="MobiDB-lite"/>
    </source>
</evidence>